<evidence type="ECO:0000313" key="2">
    <source>
        <dbReference type="EMBL" id="CAE8708050.1"/>
    </source>
</evidence>
<reference evidence="2" key="1">
    <citation type="submission" date="2021-02" db="EMBL/GenBank/DDBJ databases">
        <authorList>
            <person name="Dougan E. K."/>
            <person name="Rhodes N."/>
            <person name="Thang M."/>
            <person name="Chan C."/>
        </authorList>
    </citation>
    <scope>NUCLEOTIDE SEQUENCE</scope>
</reference>
<evidence type="ECO:0000313" key="3">
    <source>
        <dbReference type="Proteomes" id="UP000626109"/>
    </source>
</evidence>
<evidence type="ECO:0000256" key="1">
    <source>
        <dbReference type="SAM" id="MobiDB-lite"/>
    </source>
</evidence>
<accession>A0A813KQQ7</accession>
<name>A0A813KQQ7_POLGL</name>
<feature type="non-terminal residue" evidence="2">
    <location>
        <position position="1"/>
    </location>
</feature>
<feature type="region of interest" description="Disordered" evidence="1">
    <location>
        <begin position="30"/>
        <end position="52"/>
    </location>
</feature>
<dbReference type="AlphaFoldDB" id="A0A813KQQ7"/>
<dbReference type="Proteomes" id="UP000626109">
    <property type="component" value="Unassembled WGS sequence"/>
</dbReference>
<comment type="caution">
    <text evidence="2">The sequence shown here is derived from an EMBL/GenBank/DDBJ whole genome shotgun (WGS) entry which is preliminary data.</text>
</comment>
<gene>
    <name evidence="2" type="ORF">PGLA2088_LOCUS34766</name>
</gene>
<organism evidence="2 3">
    <name type="scientific">Polarella glacialis</name>
    <name type="common">Dinoflagellate</name>
    <dbReference type="NCBI Taxonomy" id="89957"/>
    <lineage>
        <taxon>Eukaryota</taxon>
        <taxon>Sar</taxon>
        <taxon>Alveolata</taxon>
        <taxon>Dinophyceae</taxon>
        <taxon>Suessiales</taxon>
        <taxon>Suessiaceae</taxon>
        <taxon>Polarella</taxon>
    </lineage>
</organism>
<dbReference type="EMBL" id="CAJNNW010031566">
    <property type="protein sequence ID" value="CAE8708050.1"/>
    <property type="molecule type" value="Genomic_DNA"/>
</dbReference>
<proteinExistence type="predicted"/>
<feature type="compositionally biased region" description="Polar residues" evidence="1">
    <location>
        <begin position="33"/>
        <end position="44"/>
    </location>
</feature>
<sequence>MPLAQKPHRPKPEVQLLRRRRISFEEAHDFLQQGLSSPSDGSSKGTEKSEVNEEAFLEVPGSYLVSYRSIPAIVDSLRDEWVKLPQKKRPKSCFVEVVGRLECHLHPCFLSQLALGLRGAAGFLLHRYIETLGCIPLGFMELRP</sequence>
<protein>
    <submittedName>
        <fullName evidence="2">Uncharacterized protein</fullName>
    </submittedName>
</protein>